<comment type="caution">
    <text evidence="2">The sequence shown here is derived from an EMBL/GenBank/DDBJ whole genome shotgun (WGS) entry which is preliminary data.</text>
</comment>
<feature type="transmembrane region" description="Helical" evidence="1">
    <location>
        <begin position="9"/>
        <end position="27"/>
    </location>
</feature>
<accession>A0ABN9YKH4</accession>
<gene>
    <name evidence="2" type="ORF">R55214_HHFBAMCI_00256</name>
</gene>
<dbReference type="EMBL" id="CAUZMB010000001">
    <property type="protein sequence ID" value="CAK1228924.1"/>
    <property type="molecule type" value="Genomic_DNA"/>
</dbReference>
<evidence type="ECO:0000313" key="3">
    <source>
        <dbReference type="Proteomes" id="UP001314166"/>
    </source>
</evidence>
<dbReference type="Proteomes" id="UP001314166">
    <property type="component" value="Unassembled WGS sequence"/>
</dbReference>
<keyword evidence="1" id="KW-0472">Membrane</keyword>
<keyword evidence="1" id="KW-1133">Transmembrane helix</keyword>
<sequence length="65" mass="7454">MTEQQILKFCKIVMIPILIAELYWLFFDFVSEGFWGAVIPFSAVISNCFLLSAVFGKKSNDDSQR</sequence>
<dbReference type="RefSeq" id="WP_338343290.1">
    <property type="nucleotide sequence ID" value="NZ_CAUZLH010000001.1"/>
</dbReference>
<keyword evidence="3" id="KW-1185">Reference proteome</keyword>
<evidence type="ECO:0000256" key="1">
    <source>
        <dbReference type="SAM" id="Phobius"/>
    </source>
</evidence>
<feature type="transmembrane region" description="Helical" evidence="1">
    <location>
        <begin position="33"/>
        <end position="55"/>
    </location>
</feature>
<proteinExistence type="predicted"/>
<name>A0ABN9YKH4_9LACO</name>
<protein>
    <submittedName>
        <fullName evidence="2">Uncharacterized protein</fullName>
    </submittedName>
</protein>
<organism evidence="2 3">
    <name type="scientific">Fructobacillus evanidus</name>
    <dbReference type="NCBI Taxonomy" id="3064281"/>
    <lineage>
        <taxon>Bacteria</taxon>
        <taxon>Bacillati</taxon>
        <taxon>Bacillota</taxon>
        <taxon>Bacilli</taxon>
        <taxon>Lactobacillales</taxon>
        <taxon>Lactobacillaceae</taxon>
        <taxon>Fructobacillus</taxon>
    </lineage>
</organism>
<evidence type="ECO:0000313" key="2">
    <source>
        <dbReference type="EMBL" id="CAK1228924.1"/>
    </source>
</evidence>
<reference evidence="2 3" key="1">
    <citation type="submission" date="2023-10" db="EMBL/GenBank/DDBJ databases">
        <authorList>
            <person name="Botero Cardona J."/>
        </authorList>
    </citation>
    <scope>NUCLEOTIDE SEQUENCE [LARGE SCALE GENOMIC DNA]</scope>
    <source>
        <strain evidence="2 3">R-55214</strain>
    </source>
</reference>
<keyword evidence="1" id="KW-0812">Transmembrane</keyword>